<feature type="compositionally biased region" description="Polar residues" evidence="5">
    <location>
        <begin position="74"/>
        <end position="83"/>
    </location>
</feature>
<dbReference type="OrthoDB" id="3253553at2759"/>
<feature type="transmembrane region" description="Helical" evidence="6">
    <location>
        <begin position="212"/>
        <end position="234"/>
    </location>
</feature>
<dbReference type="GO" id="GO:0016020">
    <property type="term" value="C:membrane"/>
    <property type="evidence" value="ECO:0007669"/>
    <property type="project" value="UniProtKB-SubCell"/>
</dbReference>
<feature type="compositionally biased region" description="Basic and acidic residues" evidence="5">
    <location>
        <begin position="132"/>
        <end position="141"/>
    </location>
</feature>
<evidence type="ECO:0000259" key="7">
    <source>
        <dbReference type="Pfam" id="PF01284"/>
    </source>
</evidence>
<evidence type="ECO:0000256" key="5">
    <source>
        <dbReference type="SAM" id="MobiDB-lite"/>
    </source>
</evidence>
<comment type="subcellular location">
    <subcellularLocation>
        <location evidence="1">Membrane</location>
        <topology evidence="1">Multi-pass membrane protein</topology>
    </subcellularLocation>
</comment>
<gene>
    <name evidence="8" type="primary">ABSGL_06232.1 scaffold 7705</name>
</gene>
<feature type="domain" description="MARVEL" evidence="7">
    <location>
        <begin position="171"/>
        <end position="268"/>
    </location>
</feature>
<dbReference type="Proteomes" id="UP000078561">
    <property type="component" value="Unassembled WGS sequence"/>
</dbReference>
<evidence type="ECO:0000256" key="2">
    <source>
        <dbReference type="ARBA" id="ARBA00022692"/>
    </source>
</evidence>
<name>A0A168NH59_ABSGL</name>
<feature type="transmembrane region" description="Helical" evidence="6">
    <location>
        <begin position="177"/>
        <end position="200"/>
    </location>
</feature>
<dbReference type="InterPro" id="IPR008253">
    <property type="entry name" value="Marvel"/>
</dbReference>
<accession>A0A168NH59</accession>
<feature type="compositionally biased region" description="Pro residues" evidence="5">
    <location>
        <begin position="108"/>
        <end position="118"/>
    </location>
</feature>
<keyword evidence="4 6" id="KW-0472">Membrane</keyword>
<sequence length="281" mass="30963">MSHTNPFEENQNPWSNDSTGTPTGGPRFGNAYDDNSNNNNSNSWNGRMPSPSDYQQNTNNNRVESNKTEYVPGQSPSPSSPANAYQFAGTRLGNQDYSTGNAYGPPGNISPPATPPRRPATTDTATNQATGNKDEVLPPVWDDSRMHPSKLRLVLRFVLFVAAKSGQPVPFDSAACFYYLFAVAIITIFWTLYHIGYYMFRRFSKGTKMKRPVMLGVDLLLAILWGIGVIVEVAKYSCPPGGHDGWCDFYNVSIFFGFVDFAGFIAAVAWDTVGGCITHKR</sequence>
<evidence type="ECO:0000313" key="8">
    <source>
        <dbReference type="EMBL" id="SAM00544.1"/>
    </source>
</evidence>
<dbReference type="InParanoid" id="A0A168NH59"/>
<dbReference type="STRING" id="4829.A0A168NH59"/>
<keyword evidence="3 6" id="KW-1133">Transmembrane helix</keyword>
<feature type="compositionally biased region" description="Polar residues" evidence="5">
    <location>
        <begin position="52"/>
        <end position="63"/>
    </location>
</feature>
<evidence type="ECO:0000256" key="6">
    <source>
        <dbReference type="SAM" id="Phobius"/>
    </source>
</evidence>
<dbReference type="OMA" id="YNTSIFF"/>
<proteinExistence type="predicted"/>
<dbReference type="Pfam" id="PF01284">
    <property type="entry name" value="MARVEL"/>
    <property type="match status" value="1"/>
</dbReference>
<keyword evidence="2 6" id="KW-0812">Transmembrane</keyword>
<evidence type="ECO:0000256" key="1">
    <source>
        <dbReference type="ARBA" id="ARBA00004141"/>
    </source>
</evidence>
<reference evidence="8" key="1">
    <citation type="submission" date="2016-04" db="EMBL/GenBank/DDBJ databases">
        <authorList>
            <person name="Evans L.H."/>
            <person name="Alamgir A."/>
            <person name="Owens N."/>
            <person name="Weber N.D."/>
            <person name="Virtaneva K."/>
            <person name="Barbian K."/>
            <person name="Babar A."/>
            <person name="Rosenke K."/>
        </authorList>
    </citation>
    <scope>NUCLEOTIDE SEQUENCE [LARGE SCALE GENOMIC DNA]</scope>
    <source>
        <strain evidence="8">CBS 101.48</strain>
    </source>
</reference>
<feature type="compositionally biased region" description="Polar residues" evidence="5">
    <location>
        <begin position="92"/>
        <end position="101"/>
    </location>
</feature>
<dbReference type="AlphaFoldDB" id="A0A168NH59"/>
<feature type="transmembrane region" description="Helical" evidence="6">
    <location>
        <begin position="254"/>
        <end position="277"/>
    </location>
</feature>
<feature type="region of interest" description="Disordered" evidence="5">
    <location>
        <begin position="1"/>
        <end position="141"/>
    </location>
</feature>
<evidence type="ECO:0000256" key="3">
    <source>
        <dbReference type="ARBA" id="ARBA00022989"/>
    </source>
</evidence>
<keyword evidence="9" id="KW-1185">Reference proteome</keyword>
<dbReference type="EMBL" id="LT553219">
    <property type="protein sequence ID" value="SAM00544.1"/>
    <property type="molecule type" value="Genomic_DNA"/>
</dbReference>
<evidence type="ECO:0000256" key="4">
    <source>
        <dbReference type="ARBA" id="ARBA00023136"/>
    </source>
</evidence>
<organism evidence="8">
    <name type="scientific">Absidia glauca</name>
    <name type="common">Pin mould</name>
    <dbReference type="NCBI Taxonomy" id="4829"/>
    <lineage>
        <taxon>Eukaryota</taxon>
        <taxon>Fungi</taxon>
        <taxon>Fungi incertae sedis</taxon>
        <taxon>Mucoromycota</taxon>
        <taxon>Mucoromycotina</taxon>
        <taxon>Mucoromycetes</taxon>
        <taxon>Mucorales</taxon>
        <taxon>Cunninghamellaceae</taxon>
        <taxon>Absidia</taxon>
    </lineage>
</organism>
<feature type="compositionally biased region" description="Low complexity" evidence="5">
    <location>
        <begin position="35"/>
        <end position="45"/>
    </location>
</feature>
<evidence type="ECO:0000313" key="9">
    <source>
        <dbReference type="Proteomes" id="UP000078561"/>
    </source>
</evidence>
<protein>
    <recommendedName>
        <fullName evidence="7">MARVEL domain-containing protein</fullName>
    </recommendedName>
</protein>
<feature type="compositionally biased region" description="Polar residues" evidence="5">
    <location>
        <begin position="1"/>
        <end position="21"/>
    </location>
</feature>